<reference evidence="1 2" key="1">
    <citation type="journal article" date="2022" name="J. Am. Chem. Soc.">
        <title>Biosynthesis of Guanitoxin Enables Global Environmental Detection in Freshwater Cyanobacteria.</title>
        <authorList>
            <person name="Lima S.T."/>
            <person name="Fallon T.R."/>
            <person name="Cordoza J.L."/>
            <person name="Chekan J.R."/>
            <person name="Delbaje E."/>
            <person name="Hopiavuori A.R."/>
            <person name="Alvarenga D.O."/>
            <person name="Wood S.M."/>
            <person name="Luhavaya H."/>
            <person name="Baumgartner J.T."/>
            <person name="Dorr F.A."/>
            <person name="Etchegaray A."/>
            <person name="Pinto E."/>
            <person name="McKinnie S.M.K."/>
            <person name="Fiore M.F."/>
            <person name="Moore B.S."/>
        </authorList>
    </citation>
    <scope>NUCLEOTIDE SEQUENCE [LARGE SCALE GENOMIC DNA]</scope>
    <source>
        <strain evidence="1 2">ITEP-024</strain>
    </source>
</reference>
<dbReference type="EMBL" id="CP080598">
    <property type="protein sequence ID" value="QYX31133.1"/>
    <property type="molecule type" value="Genomic_DNA"/>
</dbReference>
<evidence type="ECO:0000313" key="2">
    <source>
        <dbReference type="Proteomes" id="UP000826540"/>
    </source>
</evidence>
<accession>A0ABX8WXE4</accession>
<keyword evidence="2" id="KW-1185">Reference proteome</keyword>
<name>A0ABX8WXE4_9CYAN</name>
<evidence type="ECO:0000313" key="1">
    <source>
        <dbReference type="EMBL" id="QYX31133.1"/>
    </source>
</evidence>
<organism evidence="1 2">
    <name type="scientific">Sphaerospermopsis torques-reginae ITEP-024</name>
    <dbReference type="NCBI Taxonomy" id="984208"/>
    <lineage>
        <taxon>Bacteria</taxon>
        <taxon>Bacillati</taxon>
        <taxon>Cyanobacteriota</taxon>
        <taxon>Cyanophyceae</taxon>
        <taxon>Nostocales</taxon>
        <taxon>Aphanizomenonaceae</taxon>
        <taxon>Sphaerospermopsis</taxon>
        <taxon>Sphaerospermopsis torques-reginae</taxon>
    </lineage>
</organism>
<gene>
    <name evidence="1" type="ORF">K2F26_20170</name>
</gene>
<dbReference type="Proteomes" id="UP000826540">
    <property type="component" value="Chromosome"/>
</dbReference>
<proteinExistence type="predicted"/>
<dbReference type="RefSeq" id="WP_220609218.1">
    <property type="nucleotide sequence ID" value="NZ_CP080598.1"/>
</dbReference>
<protein>
    <submittedName>
        <fullName evidence="1">Uncharacterized protein</fullName>
    </submittedName>
</protein>
<sequence length="57" mass="6705">MKFHPVRYLQSFAEFFIKLLTDEGDLFLDPFAFSQRTGFVDITQQHHRGSLEINEAD</sequence>